<evidence type="ECO:0000256" key="1">
    <source>
        <dbReference type="SAM" id="Phobius"/>
    </source>
</evidence>
<dbReference type="WBParaSite" id="PDA_v2.g14352.t1">
    <property type="protein sequence ID" value="PDA_v2.g14352.t1"/>
    <property type="gene ID" value="PDA_v2.g14352"/>
</dbReference>
<reference evidence="3" key="1">
    <citation type="submission" date="2022-11" db="UniProtKB">
        <authorList>
            <consortium name="WormBaseParasite"/>
        </authorList>
    </citation>
    <scope>IDENTIFICATION</scope>
</reference>
<dbReference type="AlphaFoldDB" id="A0A914P8I5"/>
<feature type="transmembrane region" description="Helical" evidence="1">
    <location>
        <begin position="161"/>
        <end position="186"/>
    </location>
</feature>
<name>A0A914P8I5_9BILA</name>
<keyword evidence="2" id="KW-1185">Reference proteome</keyword>
<organism evidence="2 3">
    <name type="scientific">Panagrolaimus davidi</name>
    <dbReference type="NCBI Taxonomy" id="227884"/>
    <lineage>
        <taxon>Eukaryota</taxon>
        <taxon>Metazoa</taxon>
        <taxon>Ecdysozoa</taxon>
        <taxon>Nematoda</taxon>
        <taxon>Chromadorea</taxon>
        <taxon>Rhabditida</taxon>
        <taxon>Tylenchina</taxon>
        <taxon>Panagrolaimomorpha</taxon>
        <taxon>Panagrolaimoidea</taxon>
        <taxon>Panagrolaimidae</taxon>
        <taxon>Panagrolaimus</taxon>
    </lineage>
</organism>
<accession>A0A914P8I5</accession>
<keyword evidence="1" id="KW-0812">Transmembrane</keyword>
<feature type="transmembrane region" description="Helical" evidence="1">
    <location>
        <begin position="207"/>
        <end position="237"/>
    </location>
</feature>
<dbReference type="Pfam" id="PF10318">
    <property type="entry name" value="7TM_GPCR_Srh"/>
    <property type="match status" value="1"/>
</dbReference>
<feature type="transmembrane region" description="Helical" evidence="1">
    <location>
        <begin position="49"/>
        <end position="71"/>
    </location>
</feature>
<keyword evidence="1" id="KW-1133">Transmembrane helix</keyword>
<evidence type="ECO:0000313" key="2">
    <source>
        <dbReference type="Proteomes" id="UP000887578"/>
    </source>
</evidence>
<proteinExistence type="predicted"/>
<sequence>MGFFKAYLLLYVFNTLLLEFVMLLFKPFLMHPFFAIYSLELGNHLSTKSLLILFIFMTYFACGLIDCIVGMSAERYFAFKNMHTKRQSKAPIIIFACFSGSSLVYLCLATIAVCFESVRDALVLTENEAATFLVKHLEGSLSSINPASILIFRPDIPAKSFAIGFAIFVSFVFSRYFAALIFLVLNATKTSISTAQMSDKIKKNNKMLLRCIYAQFFGFCTFAGFPAFAIVATFYFLSKPNSIISFCFLLMNCFGLYDILVTVIFIKPYRSFFVKIFEYFTYKYSRCRTKINPNINSKSIVPVGKIFDATSFALK</sequence>
<feature type="transmembrane region" description="Helical" evidence="1">
    <location>
        <begin position="243"/>
        <end position="266"/>
    </location>
</feature>
<feature type="transmembrane region" description="Helical" evidence="1">
    <location>
        <begin position="7"/>
        <end position="29"/>
    </location>
</feature>
<dbReference type="InterPro" id="IPR019422">
    <property type="entry name" value="7TM_GPCR_serpentine_rcpt_Srh"/>
</dbReference>
<evidence type="ECO:0000313" key="3">
    <source>
        <dbReference type="WBParaSite" id="PDA_v2.g14352.t1"/>
    </source>
</evidence>
<protein>
    <submittedName>
        <fullName evidence="3">G-protein coupled receptors family 1 profile domain-containing protein</fullName>
    </submittedName>
</protein>
<feature type="transmembrane region" description="Helical" evidence="1">
    <location>
        <begin position="92"/>
        <end position="113"/>
    </location>
</feature>
<dbReference type="Proteomes" id="UP000887578">
    <property type="component" value="Unplaced"/>
</dbReference>
<keyword evidence="1" id="KW-0472">Membrane</keyword>